<dbReference type="SUPFAM" id="SSF88713">
    <property type="entry name" value="Glycoside hydrolase/deacetylase"/>
    <property type="match status" value="1"/>
</dbReference>
<evidence type="ECO:0000313" key="2">
    <source>
        <dbReference type="EMBL" id="GAA1963943.1"/>
    </source>
</evidence>
<feature type="domain" description="Glycoside hydrolase family 38 N-terminal" evidence="1">
    <location>
        <begin position="5"/>
        <end position="183"/>
    </location>
</feature>
<evidence type="ECO:0000259" key="1">
    <source>
        <dbReference type="Pfam" id="PF01074"/>
    </source>
</evidence>
<organism evidence="2 3">
    <name type="scientific">Microbacterium deminutum</name>
    <dbReference type="NCBI Taxonomy" id="344164"/>
    <lineage>
        <taxon>Bacteria</taxon>
        <taxon>Bacillati</taxon>
        <taxon>Actinomycetota</taxon>
        <taxon>Actinomycetes</taxon>
        <taxon>Micrococcales</taxon>
        <taxon>Microbacteriaceae</taxon>
        <taxon>Microbacterium</taxon>
    </lineage>
</organism>
<protein>
    <recommendedName>
        <fullName evidence="1">Glycoside hydrolase family 38 N-terminal domain-containing protein</fullName>
    </recommendedName>
</protein>
<dbReference type="RefSeq" id="WP_344095747.1">
    <property type="nucleotide sequence ID" value="NZ_BAAAOG010000006.1"/>
</dbReference>
<keyword evidence="3" id="KW-1185">Reference proteome</keyword>
<proteinExistence type="predicted"/>
<dbReference type="EMBL" id="BAAAOG010000006">
    <property type="protein sequence ID" value="GAA1963943.1"/>
    <property type="molecule type" value="Genomic_DNA"/>
</dbReference>
<dbReference type="Pfam" id="PF01074">
    <property type="entry name" value="Glyco_hydro_38N"/>
    <property type="match status" value="1"/>
</dbReference>
<sequence length="684" mass="75701">MVISTVHVIFKTHLDVGFTDFAHRVVARYRDEFIPRALDVAEELRHDPRGFRWTAGSWILTHALHNGSPAQRRRVEAALAEGMLQWHALPFTTQTELQDARLFQDGLRFGRRLDAQFGRTTRVAKMTDVPGHTVGMVPLLAHAGVEFLHIGVNPASEVPELPPCFIWRAPDGSEIVVNYDRDYGSTEDAGAFVPLGTDQGLFFAFTNDNIGPHSTEEVLALYQLLERKHPGAQVRASSLQDFWDAIRPVRDGLPVVTDEIGDSWIHGAAADPIQLSRLNRLKRARAAAGSAVPPEADEAIAESMLLVTEHTWGLDHKTFLPDFVNHRQERFETARAADEFNPEANPRQLAFHVHGDGPYHYSTLERSWAEQRDYTASALREAHAFGLDVQEPSPVEAPERALVAPAAARSRSGTAGGFHYELGETGALIHLARDGVRVASPDHQLGLVGHECFVAADYDRYLEEYVRDLDRTRAWAVADLGRLGLAEAEQSTEHATALPRLESVATWHDADAAFVQARCVMPPQAVAEYGAAARVVITYRLERDRINLHVTLTGARACRMPHATWVRIDPERSGHWRFEKLGTLVDPEKVVAGGNRHLHAVERALATHSAAGTIEVTPFDANLAAPGTPGLLRGSAAPVDTHNGLHFVLANNVWSTNYRLWVDGDLSFDFEIALPDPTQRAWRG</sequence>
<name>A0ABN2R5I1_9MICO</name>
<dbReference type="InterPro" id="IPR011330">
    <property type="entry name" value="Glyco_hydro/deAcase_b/a-brl"/>
</dbReference>
<dbReference type="Proteomes" id="UP001499933">
    <property type="component" value="Unassembled WGS sequence"/>
</dbReference>
<dbReference type="InterPro" id="IPR027291">
    <property type="entry name" value="Glyco_hydro_38_N_sf"/>
</dbReference>
<accession>A0ABN2R5I1</accession>
<dbReference type="InterPro" id="IPR000602">
    <property type="entry name" value="Glyco_hydro_38_N"/>
</dbReference>
<dbReference type="Gene3D" id="3.20.110.10">
    <property type="entry name" value="Glycoside hydrolase 38, N terminal domain"/>
    <property type="match status" value="1"/>
</dbReference>
<dbReference type="InterPro" id="IPR032482">
    <property type="entry name" value="DUF5054"/>
</dbReference>
<dbReference type="Pfam" id="PF16477">
    <property type="entry name" value="DUF5054"/>
    <property type="match status" value="1"/>
</dbReference>
<dbReference type="CDD" id="cd10791">
    <property type="entry name" value="GH38N_AMII_like_1"/>
    <property type="match status" value="1"/>
</dbReference>
<reference evidence="2 3" key="1">
    <citation type="journal article" date="2019" name="Int. J. Syst. Evol. Microbiol.">
        <title>The Global Catalogue of Microorganisms (GCM) 10K type strain sequencing project: providing services to taxonomists for standard genome sequencing and annotation.</title>
        <authorList>
            <consortium name="The Broad Institute Genomics Platform"/>
            <consortium name="The Broad Institute Genome Sequencing Center for Infectious Disease"/>
            <person name="Wu L."/>
            <person name="Ma J."/>
        </authorList>
    </citation>
    <scope>NUCLEOTIDE SEQUENCE [LARGE SCALE GENOMIC DNA]</scope>
    <source>
        <strain evidence="2 3">JCM 14901</strain>
    </source>
</reference>
<comment type="caution">
    <text evidence="2">The sequence shown here is derived from an EMBL/GenBank/DDBJ whole genome shotgun (WGS) entry which is preliminary data.</text>
</comment>
<gene>
    <name evidence="2" type="ORF">GCM10009776_28400</name>
</gene>
<evidence type="ECO:0000313" key="3">
    <source>
        <dbReference type="Proteomes" id="UP001499933"/>
    </source>
</evidence>